<dbReference type="Proteomes" id="UP000075321">
    <property type="component" value="Unassembled WGS sequence"/>
</dbReference>
<dbReference type="RefSeq" id="WP_066379649.1">
    <property type="nucleotide sequence ID" value="NZ_LTAZ01000002.1"/>
</dbReference>
<dbReference type="InterPro" id="IPR006311">
    <property type="entry name" value="TAT_signal"/>
</dbReference>
<feature type="region of interest" description="Disordered" evidence="1">
    <location>
        <begin position="47"/>
        <end position="77"/>
    </location>
</feature>
<keyword evidence="3" id="KW-1185">Reference proteome</keyword>
<evidence type="ECO:0000313" key="3">
    <source>
        <dbReference type="Proteomes" id="UP000075321"/>
    </source>
</evidence>
<gene>
    <name evidence="2" type="ORF">HAPAU_07210</name>
</gene>
<dbReference type="EMBL" id="LTAZ01000002">
    <property type="protein sequence ID" value="KYH27268.1"/>
    <property type="molecule type" value="Genomic_DNA"/>
</dbReference>
<feature type="region of interest" description="Disordered" evidence="1">
    <location>
        <begin position="1"/>
        <end position="33"/>
    </location>
</feature>
<organism evidence="2 3">
    <name type="scientific">Halalkalicoccus paucihalophilus</name>
    <dbReference type="NCBI Taxonomy" id="1008153"/>
    <lineage>
        <taxon>Archaea</taxon>
        <taxon>Methanobacteriati</taxon>
        <taxon>Methanobacteriota</taxon>
        <taxon>Stenosarchaea group</taxon>
        <taxon>Halobacteria</taxon>
        <taxon>Halobacteriales</taxon>
        <taxon>Halococcaceae</taxon>
        <taxon>Halalkalicoccus</taxon>
    </lineage>
</organism>
<dbReference type="PATRIC" id="fig|1008153.3.peg.724"/>
<comment type="caution">
    <text evidence="2">The sequence shown here is derived from an EMBL/GenBank/DDBJ whole genome shotgun (WGS) entry which is preliminary data.</text>
</comment>
<dbReference type="PROSITE" id="PS51318">
    <property type="entry name" value="TAT"/>
    <property type="match status" value="1"/>
</dbReference>
<protein>
    <submittedName>
        <fullName evidence="2">Uncharacterized protein</fullName>
    </submittedName>
</protein>
<accession>A0A151AHX2</accession>
<evidence type="ECO:0000256" key="1">
    <source>
        <dbReference type="SAM" id="MobiDB-lite"/>
    </source>
</evidence>
<evidence type="ECO:0000313" key="2">
    <source>
        <dbReference type="EMBL" id="KYH27268.1"/>
    </source>
</evidence>
<dbReference type="AlphaFoldDB" id="A0A151AHX2"/>
<reference evidence="2 3" key="1">
    <citation type="submission" date="2016-02" db="EMBL/GenBank/DDBJ databases">
        <title>Genome sequence of Halalkalicoccus paucihalophilus DSM 24557.</title>
        <authorList>
            <person name="Poehlein A."/>
            <person name="Daniel R."/>
        </authorList>
    </citation>
    <scope>NUCLEOTIDE SEQUENCE [LARGE SCALE GENOMIC DNA]</scope>
    <source>
        <strain evidence="2 3">DSM 24557</strain>
    </source>
</reference>
<name>A0A151AHX2_9EURY</name>
<dbReference type="OrthoDB" id="264730at2157"/>
<sequence>MQDTPDETATSTSHEPDDRTASPRTKGLSASRRRVLRGAGAAAGLVGVFGGTRPTTAAETESDSIEDTLCTDSETETDPDELYLGLLAKQLELRATTGPNLDEEGIRTVLEEYEPDFEGHLIFFAASDFGKPRVFLPDGLPDRQLALETILDRVHQGKWNPDHAGLREVRNRVFEEVRGIHQGLPAVYHDEGEATYDLTGPWDGVYNFVTIRQVVGLVDWVTNADEEWTDGRRLTYGSSDPMLSPAGVVMRRQREGPR</sequence>
<proteinExistence type="predicted"/>